<protein>
    <submittedName>
        <fullName evidence="2">GNAT family N-acetyltransferase</fullName>
    </submittedName>
</protein>
<evidence type="ECO:0000313" key="2">
    <source>
        <dbReference type="EMBL" id="MDH8677197.1"/>
    </source>
</evidence>
<dbReference type="EMBL" id="JARYZI010000002">
    <property type="protein sequence ID" value="MDH8677197.1"/>
    <property type="molecule type" value="Genomic_DNA"/>
</dbReference>
<dbReference type="Pfam" id="PF13302">
    <property type="entry name" value="Acetyltransf_3"/>
    <property type="match status" value="1"/>
</dbReference>
<evidence type="ECO:0000259" key="1">
    <source>
        <dbReference type="PROSITE" id="PS51186"/>
    </source>
</evidence>
<sequence length="167" mass="18834">MTLQTQRLTLIALSRLELETVLEDIEKFTNLTGIGVGDTIIDEHLQYAFDVRLKKVLENEMNYLWNTVWIVALKEQKTMIGALMIKGVPDAKGDVIVGYGIDSSYQRKGYASEGLNGLKDWIFSDSSVNAIFGDTDIDNYASHKVLINAGAVNFLEKNDTIWWKISR</sequence>
<dbReference type="PANTHER" id="PTHR43792:SF13">
    <property type="entry name" value="ACETYLTRANSFERASE"/>
    <property type="match status" value="1"/>
</dbReference>
<dbReference type="SUPFAM" id="SSF55729">
    <property type="entry name" value="Acyl-CoA N-acyltransferases (Nat)"/>
    <property type="match status" value="1"/>
</dbReference>
<gene>
    <name evidence="2" type="ORF">QE109_03500</name>
</gene>
<evidence type="ECO:0000313" key="3">
    <source>
        <dbReference type="Proteomes" id="UP001158045"/>
    </source>
</evidence>
<organism evidence="2 3">
    <name type="scientific">Fusibacter bizertensis</name>
    <dbReference type="NCBI Taxonomy" id="1488331"/>
    <lineage>
        <taxon>Bacteria</taxon>
        <taxon>Bacillati</taxon>
        <taxon>Bacillota</taxon>
        <taxon>Clostridia</taxon>
        <taxon>Eubacteriales</taxon>
        <taxon>Eubacteriales Family XII. Incertae Sedis</taxon>
        <taxon>Fusibacter</taxon>
    </lineage>
</organism>
<dbReference type="InterPro" id="IPR016181">
    <property type="entry name" value="Acyl_CoA_acyltransferase"/>
</dbReference>
<dbReference type="RefSeq" id="WP_281093010.1">
    <property type="nucleotide sequence ID" value="NZ_JARYZI010000002.1"/>
</dbReference>
<proteinExistence type="predicted"/>
<dbReference type="Gene3D" id="3.40.630.30">
    <property type="match status" value="1"/>
</dbReference>
<name>A0ABT6N9V4_9FIRM</name>
<accession>A0ABT6N9V4</accession>
<dbReference type="PANTHER" id="PTHR43792">
    <property type="entry name" value="GNAT FAMILY, PUTATIVE (AFU_ORTHOLOGUE AFUA_3G00765)-RELATED-RELATED"/>
    <property type="match status" value="1"/>
</dbReference>
<dbReference type="InterPro" id="IPR000182">
    <property type="entry name" value="GNAT_dom"/>
</dbReference>
<feature type="domain" description="N-acetyltransferase" evidence="1">
    <location>
        <begin position="16"/>
        <end position="167"/>
    </location>
</feature>
<dbReference type="PROSITE" id="PS51186">
    <property type="entry name" value="GNAT"/>
    <property type="match status" value="1"/>
</dbReference>
<dbReference type="Proteomes" id="UP001158045">
    <property type="component" value="Unassembled WGS sequence"/>
</dbReference>
<comment type="caution">
    <text evidence="2">The sequence shown here is derived from an EMBL/GenBank/DDBJ whole genome shotgun (WGS) entry which is preliminary data.</text>
</comment>
<keyword evidence="3" id="KW-1185">Reference proteome</keyword>
<reference evidence="2 3" key="1">
    <citation type="submission" date="2023-04" db="EMBL/GenBank/DDBJ databases">
        <title>Fusibacter bizertensis strain WBS, isolated from littoral bottom sediments of the Arctic seas - biochemical and genomic analysis.</title>
        <authorList>
            <person name="Brioukhanov A.L."/>
        </authorList>
    </citation>
    <scope>NUCLEOTIDE SEQUENCE [LARGE SCALE GENOMIC DNA]</scope>
    <source>
        <strain evidence="2 3">WBS</strain>
    </source>
</reference>
<dbReference type="InterPro" id="IPR051531">
    <property type="entry name" value="N-acetyltransferase"/>
</dbReference>